<evidence type="ECO:0000313" key="6">
    <source>
        <dbReference type="EMBL" id="RIX33756.1"/>
    </source>
</evidence>
<organism evidence="6 7">
    <name type="scientific">Corynebacterium falsenii</name>
    <dbReference type="NCBI Taxonomy" id="108486"/>
    <lineage>
        <taxon>Bacteria</taxon>
        <taxon>Bacillati</taxon>
        <taxon>Actinomycetota</taxon>
        <taxon>Actinomycetes</taxon>
        <taxon>Mycobacteriales</taxon>
        <taxon>Corynebacteriaceae</taxon>
        <taxon>Corynebacterium</taxon>
    </lineage>
</organism>
<comment type="caution">
    <text evidence="6">The sequence shown here is derived from an EMBL/GenBank/DDBJ whole genome shotgun (WGS) entry which is preliminary data.</text>
</comment>
<feature type="domain" description="HTH tetR-type" evidence="5">
    <location>
        <begin position="16"/>
        <end position="76"/>
    </location>
</feature>
<keyword evidence="2 4" id="KW-0238">DNA-binding</keyword>
<gene>
    <name evidence="6" type="ORF">D3M95_09565</name>
</gene>
<dbReference type="GO" id="GO:0003700">
    <property type="term" value="F:DNA-binding transcription factor activity"/>
    <property type="evidence" value="ECO:0007669"/>
    <property type="project" value="TreeGrafter"/>
</dbReference>
<dbReference type="PANTHER" id="PTHR30055:SF234">
    <property type="entry name" value="HTH-TYPE TRANSCRIPTIONAL REGULATOR BETI"/>
    <property type="match status" value="1"/>
</dbReference>
<dbReference type="AlphaFoldDB" id="A0A418Q5A7"/>
<dbReference type="GO" id="GO:0000976">
    <property type="term" value="F:transcription cis-regulatory region binding"/>
    <property type="evidence" value="ECO:0007669"/>
    <property type="project" value="TreeGrafter"/>
</dbReference>
<dbReference type="Proteomes" id="UP000285278">
    <property type="component" value="Unassembled WGS sequence"/>
</dbReference>
<feature type="DNA-binding region" description="H-T-H motif" evidence="4">
    <location>
        <begin position="39"/>
        <end position="58"/>
    </location>
</feature>
<dbReference type="InterPro" id="IPR001647">
    <property type="entry name" value="HTH_TetR"/>
</dbReference>
<dbReference type="Pfam" id="PF00440">
    <property type="entry name" value="TetR_N"/>
    <property type="match status" value="1"/>
</dbReference>
<dbReference type="Gene3D" id="1.10.357.10">
    <property type="entry name" value="Tetracycline Repressor, domain 2"/>
    <property type="match status" value="1"/>
</dbReference>
<dbReference type="InterPro" id="IPR050109">
    <property type="entry name" value="HTH-type_TetR-like_transc_reg"/>
</dbReference>
<evidence type="ECO:0000259" key="5">
    <source>
        <dbReference type="PROSITE" id="PS50977"/>
    </source>
</evidence>
<evidence type="ECO:0000256" key="3">
    <source>
        <dbReference type="ARBA" id="ARBA00023163"/>
    </source>
</evidence>
<dbReference type="PANTHER" id="PTHR30055">
    <property type="entry name" value="HTH-TYPE TRANSCRIPTIONAL REGULATOR RUTR"/>
    <property type="match status" value="1"/>
</dbReference>
<keyword evidence="7" id="KW-1185">Reference proteome</keyword>
<dbReference type="RefSeq" id="WP_119665187.1">
    <property type="nucleotide sequence ID" value="NZ_QXJK01000012.1"/>
</dbReference>
<dbReference type="InterPro" id="IPR009057">
    <property type="entry name" value="Homeodomain-like_sf"/>
</dbReference>
<evidence type="ECO:0000313" key="7">
    <source>
        <dbReference type="Proteomes" id="UP000285278"/>
    </source>
</evidence>
<dbReference type="SUPFAM" id="SSF46689">
    <property type="entry name" value="Homeodomain-like"/>
    <property type="match status" value="1"/>
</dbReference>
<dbReference type="STRING" id="1451189.CFAL_08080"/>
<evidence type="ECO:0000256" key="1">
    <source>
        <dbReference type="ARBA" id="ARBA00023015"/>
    </source>
</evidence>
<keyword evidence="1" id="KW-0805">Transcription regulation</keyword>
<dbReference type="PROSITE" id="PS50977">
    <property type="entry name" value="HTH_TETR_2"/>
    <property type="match status" value="1"/>
</dbReference>
<evidence type="ECO:0000256" key="4">
    <source>
        <dbReference type="PROSITE-ProRule" id="PRU00335"/>
    </source>
</evidence>
<sequence>MNKCEEQLGLRERKRRETRLRIEDDATRLFLEKPFDCVTLDEICAAADISRRTFFNYFTSKDHVAVGKLPTPLTEDERGAIKDMGPSEHDTLAERVLNLVAARRLRDAALEDSRSINPMLASEIAERRVELLHRNPELAMAKMATFEKARTELSAVIEDNLRTYPDNRLATDICPVEEEAFLTVTAITIVLWSGSNLSVLRGEPGYNHDAAQTGFQLLRRIFSAMPEQLDLPHTAQKEHAE</sequence>
<accession>A0A418Q5A7</accession>
<keyword evidence="3" id="KW-0804">Transcription</keyword>
<dbReference type="EMBL" id="QXJK01000012">
    <property type="protein sequence ID" value="RIX33756.1"/>
    <property type="molecule type" value="Genomic_DNA"/>
</dbReference>
<dbReference type="OrthoDB" id="3787664at2"/>
<reference evidence="6 7" key="1">
    <citation type="submission" date="2018-09" db="EMBL/GenBank/DDBJ databases">
        <title>Optimization and identification of Corynebacterium falsenii FN1-14 from fish paste.</title>
        <authorList>
            <person name="Daroonpunt R."/>
            <person name="Tanasupawat S."/>
        </authorList>
    </citation>
    <scope>NUCLEOTIDE SEQUENCE [LARGE SCALE GENOMIC DNA]</scope>
    <source>
        <strain evidence="6 7">FN1-14</strain>
    </source>
</reference>
<proteinExistence type="predicted"/>
<name>A0A418Q5A7_9CORY</name>
<protein>
    <submittedName>
        <fullName evidence="6">TetR/AcrR family transcriptional regulator</fullName>
    </submittedName>
</protein>
<evidence type="ECO:0000256" key="2">
    <source>
        <dbReference type="ARBA" id="ARBA00023125"/>
    </source>
</evidence>